<dbReference type="InterPro" id="IPR001611">
    <property type="entry name" value="Leu-rich_rpt"/>
</dbReference>
<dbReference type="Pfam" id="PF23598">
    <property type="entry name" value="LRR_14"/>
    <property type="match status" value="1"/>
</dbReference>
<evidence type="ECO:0000313" key="7">
    <source>
        <dbReference type="Proteomes" id="UP000653305"/>
    </source>
</evidence>
<keyword evidence="2" id="KW-0547">Nucleotide-binding</keyword>
<dbReference type="InterPro" id="IPR055414">
    <property type="entry name" value="LRR_R13L4/SHOC2-like"/>
</dbReference>
<feature type="domain" description="Disease resistance R13L4/SHOC-2-like LRR" evidence="5">
    <location>
        <begin position="94"/>
        <end position="382"/>
    </location>
</feature>
<evidence type="ECO:0000256" key="2">
    <source>
        <dbReference type="ARBA" id="ARBA00022741"/>
    </source>
</evidence>
<gene>
    <name evidence="6" type="ORF">PHJA_002408100</name>
</gene>
<dbReference type="InterPro" id="IPR032675">
    <property type="entry name" value="LRR_dom_sf"/>
</dbReference>
<accession>A0A830CRZ2</accession>
<evidence type="ECO:0000313" key="6">
    <source>
        <dbReference type="EMBL" id="GFQ02641.1"/>
    </source>
</evidence>
<keyword evidence="3" id="KW-0067">ATP-binding</keyword>
<protein>
    <submittedName>
        <fullName evidence="6">Putative disease resistance protein at3g14460</fullName>
    </submittedName>
</protein>
<evidence type="ECO:0000259" key="4">
    <source>
        <dbReference type="Pfam" id="PF23559"/>
    </source>
</evidence>
<keyword evidence="7" id="KW-1185">Reference proteome</keyword>
<evidence type="ECO:0000256" key="3">
    <source>
        <dbReference type="ARBA" id="ARBA00022840"/>
    </source>
</evidence>
<dbReference type="PANTHER" id="PTHR47186">
    <property type="entry name" value="LEUCINE-RICH REPEAT-CONTAINING PROTEIN 57"/>
    <property type="match status" value="1"/>
</dbReference>
<dbReference type="PROSITE" id="PS51450">
    <property type="entry name" value="LRR"/>
    <property type="match status" value="1"/>
</dbReference>
<dbReference type="InterPro" id="IPR058922">
    <property type="entry name" value="WHD_DRP"/>
</dbReference>
<dbReference type="Pfam" id="PF23559">
    <property type="entry name" value="WHD_DRP"/>
    <property type="match status" value="1"/>
</dbReference>
<evidence type="ECO:0000256" key="1">
    <source>
        <dbReference type="ARBA" id="ARBA00022737"/>
    </source>
</evidence>
<dbReference type="PANTHER" id="PTHR47186:SF24">
    <property type="entry name" value="DISEASE RESISTANCE RPP13-LIKE PROTEIN 1"/>
    <property type="match status" value="1"/>
</dbReference>
<reference evidence="6" key="1">
    <citation type="submission" date="2020-07" db="EMBL/GenBank/DDBJ databases">
        <title>Ethylene signaling mediates host invasion by parasitic plants.</title>
        <authorList>
            <person name="Yoshida S."/>
        </authorList>
    </citation>
    <scope>NUCLEOTIDE SEQUENCE</scope>
    <source>
        <strain evidence="6">Okayama</strain>
    </source>
</reference>
<evidence type="ECO:0000259" key="5">
    <source>
        <dbReference type="Pfam" id="PF23598"/>
    </source>
</evidence>
<dbReference type="AlphaFoldDB" id="A0A830CRZ2"/>
<feature type="domain" description="Disease resistance protein winged helix" evidence="4">
    <location>
        <begin position="2"/>
        <end position="43"/>
    </location>
</feature>
<dbReference type="EMBL" id="BMAC01000761">
    <property type="protein sequence ID" value="GFQ02641.1"/>
    <property type="molecule type" value="Genomic_DNA"/>
</dbReference>
<name>A0A830CRZ2_9LAMI</name>
<comment type="caution">
    <text evidence="6">The sequence shown here is derived from an EMBL/GenBank/DDBJ whole genome shotgun (WGS) entry which is preliminary data.</text>
</comment>
<proteinExistence type="predicted"/>
<dbReference type="Gene3D" id="3.80.10.10">
    <property type="entry name" value="Ribonuclease Inhibitor"/>
    <property type="match status" value="2"/>
</dbReference>
<sequence>MRFEDIGNDYFKDLLWRSFFQLSHVNIHGQNVYKMHDLIHSMAQLLSGHTCLRHEDGHPNDDYTLSRNTRHFSLHCGSVQPMILKGSLWYKNLRTFRVIYENVGHMQVSYDLFLKSKSLRVLDLSRTGLDDLPDSIAHLKHLRYLNLSENHFRKLPESVTNLFNLQTLKLEQCFQLLELSSNMKNMASLRHLHLNVKQLNCMPSEFGKLVDLQNLSAFIVGRNKGCGIGELKNMRFLRGSLCIKNLENVPNVTEAKEAMLDMKPFLDKLELEWNEPKSNDGEILAGLRPHENLKELFSGTFCKLSSIYLRSCQNYQILLPLGKLEHLKSLVIEDMPNWPHVYKQFSGFPSLESLTIKDMPNLTSWDPFRGSRFPCLRNFVIDDCPKLTNLPSLADTVLLQSLSISRCPEIGSLPRDGLPASLQALTISESDIIKDRCRVEEGADWWKIKSVPRIEIDYMEIPPEMRRF</sequence>
<organism evidence="6 7">
    <name type="scientific">Phtheirospermum japonicum</name>
    <dbReference type="NCBI Taxonomy" id="374723"/>
    <lineage>
        <taxon>Eukaryota</taxon>
        <taxon>Viridiplantae</taxon>
        <taxon>Streptophyta</taxon>
        <taxon>Embryophyta</taxon>
        <taxon>Tracheophyta</taxon>
        <taxon>Spermatophyta</taxon>
        <taxon>Magnoliopsida</taxon>
        <taxon>eudicotyledons</taxon>
        <taxon>Gunneridae</taxon>
        <taxon>Pentapetalae</taxon>
        <taxon>asterids</taxon>
        <taxon>lamiids</taxon>
        <taxon>Lamiales</taxon>
        <taxon>Orobanchaceae</taxon>
        <taxon>Orobanchaceae incertae sedis</taxon>
        <taxon>Phtheirospermum</taxon>
    </lineage>
</organism>
<dbReference type="SUPFAM" id="SSF52058">
    <property type="entry name" value="L domain-like"/>
    <property type="match status" value="1"/>
</dbReference>
<keyword evidence="1" id="KW-0677">Repeat</keyword>
<dbReference type="Proteomes" id="UP000653305">
    <property type="component" value="Unassembled WGS sequence"/>
</dbReference>
<dbReference type="OrthoDB" id="2973320at2759"/>